<feature type="domain" description="Cyclic nucleotide-binding" evidence="1">
    <location>
        <begin position="34"/>
        <end position="63"/>
    </location>
</feature>
<dbReference type="PANTHER" id="PTHR11635">
    <property type="entry name" value="CAMP-DEPENDENT PROTEIN KINASE REGULATORY CHAIN"/>
    <property type="match status" value="1"/>
</dbReference>
<accession>A0A7J7GU99</accession>
<dbReference type="Proteomes" id="UP000593564">
    <property type="component" value="Unassembled WGS sequence"/>
</dbReference>
<reference evidence="2 3" key="2">
    <citation type="submission" date="2020-07" db="EMBL/GenBank/DDBJ databases">
        <title>Genome assembly of wild tea tree DASZ reveals pedigree and selection history of tea varieties.</title>
        <authorList>
            <person name="Zhang W."/>
        </authorList>
    </citation>
    <scope>NUCLEOTIDE SEQUENCE [LARGE SCALE GENOMIC DNA]</scope>
    <source>
        <strain evidence="3">cv. G240</strain>
        <tissue evidence="2">Leaf</tissue>
    </source>
</reference>
<dbReference type="SUPFAM" id="SSF51206">
    <property type="entry name" value="cAMP-binding domain-like"/>
    <property type="match status" value="2"/>
</dbReference>
<dbReference type="GO" id="GO:0005829">
    <property type="term" value="C:cytosol"/>
    <property type="evidence" value="ECO:0007669"/>
    <property type="project" value="TreeGrafter"/>
</dbReference>
<name>A0A7J7GU99_CAMSI</name>
<organism evidence="2 3">
    <name type="scientific">Camellia sinensis</name>
    <name type="common">Tea plant</name>
    <name type="synonym">Thea sinensis</name>
    <dbReference type="NCBI Taxonomy" id="4442"/>
    <lineage>
        <taxon>Eukaryota</taxon>
        <taxon>Viridiplantae</taxon>
        <taxon>Streptophyta</taxon>
        <taxon>Embryophyta</taxon>
        <taxon>Tracheophyta</taxon>
        <taxon>Spermatophyta</taxon>
        <taxon>Magnoliopsida</taxon>
        <taxon>eudicotyledons</taxon>
        <taxon>Gunneridae</taxon>
        <taxon>Pentapetalae</taxon>
        <taxon>asterids</taxon>
        <taxon>Ericales</taxon>
        <taxon>Theaceae</taxon>
        <taxon>Camellia</taxon>
    </lineage>
</organism>
<evidence type="ECO:0000313" key="3">
    <source>
        <dbReference type="Proteomes" id="UP000593564"/>
    </source>
</evidence>
<dbReference type="PROSITE" id="PS50042">
    <property type="entry name" value="CNMP_BINDING_3"/>
    <property type="match status" value="2"/>
</dbReference>
<feature type="domain" description="Cyclic nucleotide-binding" evidence="1">
    <location>
        <begin position="81"/>
        <end position="125"/>
    </location>
</feature>
<dbReference type="Gene3D" id="2.60.120.10">
    <property type="entry name" value="Jelly Rolls"/>
    <property type="match status" value="1"/>
</dbReference>
<protein>
    <recommendedName>
        <fullName evidence="1">Cyclic nucleotide-binding domain-containing protein</fullName>
    </recommendedName>
</protein>
<dbReference type="GO" id="GO:0005952">
    <property type="term" value="C:cAMP-dependent protein kinase complex"/>
    <property type="evidence" value="ECO:0007669"/>
    <property type="project" value="InterPro"/>
</dbReference>
<dbReference type="AlphaFoldDB" id="A0A7J7GU99"/>
<dbReference type="InterPro" id="IPR000595">
    <property type="entry name" value="cNMP-bd_dom"/>
</dbReference>
<keyword evidence="3" id="KW-1185">Reference proteome</keyword>
<sequence length="170" mass="19097">MLDFVYSNIVDVNSYNELKDAISQGKWARGPLHLNNKPLQASVRAVTSGTLWALKREDFRGILTSEFSNLSSLKLLRSVDLLSRLTILQLSHIAESLSEVSFSEGQIIADRDEAFLGLYIIKKGQPGNDSFDEREAFSCCLLVMYLVTTCSSKWSSMSTAIQHFDAIRKR</sequence>
<evidence type="ECO:0000259" key="1">
    <source>
        <dbReference type="PROSITE" id="PS50042"/>
    </source>
</evidence>
<proteinExistence type="predicted"/>
<dbReference type="EMBL" id="JACBKZ010000008">
    <property type="protein sequence ID" value="KAF5944353.1"/>
    <property type="molecule type" value="Genomic_DNA"/>
</dbReference>
<gene>
    <name evidence="2" type="ORF">HYC85_018430</name>
</gene>
<dbReference type="PANTHER" id="PTHR11635:SF152">
    <property type="entry name" value="CAMP-DEPENDENT PROTEIN KINASE TYPE I REGULATORY SUBUNIT-RELATED"/>
    <property type="match status" value="1"/>
</dbReference>
<evidence type="ECO:0000313" key="2">
    <source>
        <dbReference type="EMBL" id="KAF5944353.1"/>
    </source>
</evidence>
<dbReference type="InterPro" id="IPR018490">
    <property type="entry name" value="cNMP-bd_dom_sf"/>
</dbReference>
<reference evidence="3" key="1">
    <citation type="journal article" date="2020" name="Nat. Commun.">
        <title>Genome assembly of wild tea tree DASZ reveals pedigree and selection history of tea varieties.</title>
        <authorList>
            <person name="Zhang W."/>
            <person name="Zhang Y."/>
            <person name="Qiu H."/>
            <person name="Guo Y."/>
            <person name="Wan H."/>
            <person name="Zhang X."/>
            <person name="Scossa F."/>
            <person name="Alseekh S."/>
            <person name="Zhang Q."/>
            <person name="Wang P."/>
            <person name="Xu L."/>
            <person name="Schmidt M.H."/>
            <person name="Jia X."/>
            <person name="Li D."/>
            <person name="Zhu A."/>
            <person name="Guo F."/>
            <person name="Chen W."/>
            <person name="Ni D."/>
            <person name="Usadel B."/>
            <person name="Fernie A.R."/>
            <person name="Wen W."/>
        </authorList>
    </citation>
    <scope>NUCLEOTIDE SEQUENCE [LARGE SCALE GENOMIC DNA]</scope>
    <source>
        <strain evidence="3">cv. G240</strain>
    </source>
</reference>
<dbReference type="InterPro" id="IPR050503">
    <property type="entry name" value="cAMP-dep_PK_reg_su-like"/>
</dbReference>
<comment type="caution">
    <text evidence="2">The sequence shown here is derived from an EMBL/GenBank/DDBJ whole genome shotgun (WGS) entry which is preliminary data.</text>
</comment>
<dbReference type="InterPro" id="IPR014710">
    <property type="entry name" value="RmlC-like_jellyroll"/>
</dbReference>